<evidence type="ECO:0000313" key="3">
    <source>
        <dbReference type="Proteomes" id="UP000197138"/>
    </source>
</evidence>
<dbReference type="AlphaFoldDB" id="A0A218WP24"/>
<evidence type="ECO:0000256" key="1">
    <source>
        <dbReference type="SAM" id="MobiDB-lite"/>
    </source>
</evidence>
<name>A0A218WP24_PUNGR</name>
<feature type="region of interest" description="Disordered" evidence="1">
    <location>
        <begin position="1"/>
        <end position="62"/>
    </location>
</feature>
<proteinExistence type="predicted"/>
<gene>
    <name evidence="2" type="ORF">CDL15_Pgr005124</name>
</gene>
<feature type="compositionally biased region" description="Polar residues" evidence="1">
    <location>
        <begin position="7"/>
        <end position="19"/>
    </location>
</feature>
<evidence type="ECO:0000313" key="2">
    <source>
        <dbReference type="EMBL" id="OWM74545.1"/>
    </source>
</evidence>
<comment type="caution">
    <text evidence="2">The sequence shown here is derived from an EMBL/GenBank/DDBJ whole genome shotgun (WGS) entry which is preliminary data.</text>
</comment>
<dbReference type="Proteomes" id="UP000197138">
    <property type="component" value="Unassembled WGS sequence"/>
</dbReference>
<protein>
    <submittedName>
        <fullName evidence="2">Uncharacterized protein</fullName>
    </submittedName>
</protein>
<sequence length="138" mass="15025">MPVVSTPAKSKSDTAQSKRCQGPSPKPSRAVLAASRGENRRPQPRRRRPPDPSRSSLTGLDPFPCFAGPAQKFGPFGPTPQFGPAFLPGGFSFGWAIRSDPSGDFFIFIFIFYREASQLSSMISAPFLNIIACLMDIM</sequence>
<organism evidence="2 3">
    <name type="scientific">Punica granatum</name>
    <name type="common">Pomegranate</name>
    <dbReference type="NCBI Taxonomy" id="22663"/>
    <lineage>
        <taxon>Eukaryota</taxon>
        <taxon>Viridiplantae</taxon>
        <taxon>Streptophyta</taxon>
        <taxon>Embryophyta</taxon>
        <taxon>Tracheophyta</taxon>
        <taxon>Spermatophyta</taxon>
        <taxon>Magnoliopsida</taxon>
        <taxon>eudicotyledons</taxon>
        <taxon>Gunneridae</taxon>
        <taxon>Pentapetalae</taxon>
        <taxon>rosids</taxon>
        <taxon>malvids</taxon>
        <taxon>Myrtales</taxon>
        <taxon>Lythraceae</taxon>
        <taxon>Punica</taxon>
    </lineage>
</organism>
<accession>A0A218WP24</accession>
<reference evidence="3" key="1">
    <citation type="journal article" date="2017" name="Plant J.">
        <title>The pomegranate (Punica granatum L.) genome and the genomics of punicalagin biosynthesis.</title>
        <authorList>
            <person name="Qin G."/>
            <person name="Xu C."/>
            <person name="Ming R."/>
            <person name="Tang H."/>
            <person name="Guyot R."/>
            <person name="Kramer E.M."/>
            <person name="Hu Y."/>
            <person name="Yi X."/>
            <person name="Qi Y."/>
            <person name="Xu X."/>
            <person name="Gao Z."/>
            <person name="Pan H."/>
            <person name="Jian J."/>
            <person name="Tian Y."/>
            <person name="Yue Z."/>
            <person name="Xu Y."/>
        </authorList>
    </citation>
    <scope>NUCLEOTIDE SEQUENCE [LARGE SCALE GENOMIC DNA]</scope>
    <source>
        <strain evidence="3">cv. Dabenzi</strain>
    </source>
</reference>
<dbReference type="EMBL" id="MTKT01003711">
    <property type="protein sequence ID" value="OWM74545.1"/>
    <property type="molecule type" value="Genomic_DNA"/>
</dbReference>